<evidence type="ECO:0000313" key="3">
    <source>
        <dbReference type="EMBL" id="ASY65689.1"/>
    </source>
</evidence>
<feature type="signal peptide" evidence="2">
    <location>
        <begin position="1"/>
        <end position="23"/>
    </location>
</feature>
<name>A0A249PK45_9HYPH</name>
<keyword evidence="4" id="KW-1185">Reference proteome</keyword>
<proteinExistence type="predicted"/>
<evidence type="ECO:0000256" key="2">
    <source>
        <dbReference type="SAM" id="SignalP"/>
    </source>
</evidence>
<geneLocation type="plasmid" evidence="4">
    <name>psj05684b</name>
</geneLocation>
<dbReference type="Proteomes" id="UP000217211">
    <property type="component" value="Plasmid pSJ05684b"/>
</dbReference>
<evidence type="ECO:0008006" key="5">
    <source>
        <dbReference type="Google" id="ProtNLM"/>
    </source>
</evidence>
<reference evidence="3 4" key="1">
    <citation type="submission" date="2017-08" db="EMBL/GenBank/DDBJ databases">
        <title>Multipartite genome sequences of Sinorhizobium species nodulating soybeans.</title>
        <authorList>
            <person name="Tian C.F."/>
        </authorList>
    </citation>
    <scope>NUCLEOTIDE SEQUENCE [LARGE SCALE GENOMIC DNA]</scope>
    <source>
        <strain evidence="3 4">CCBAU 05684</strain>
        <plasmid evidence="4">psj05684b</plasmid>
    </source>
</reference>
<feature type="compositionally biased region" description="Pro residues" evidence="1">
    <location>
        <begin position="101"/>
        <end position="112"/>
    </location>
</feature>
<feature type="region of interest" description="Disordered" evidence="1">
    <location>
        <begin position="87"/>
        <end position="112"/>
    </location>
</feature>
<protein>
    <recommendedName>
        <fullName evidence="5">Secreted protein</fullName>
    </recommendedName>
</protein>
<dbReference type="EMBL" id="CP023068">
    <property type="protein sequence ID" value="ASY65689.1"/>
    <property type="molecule type" value="Genomic_DNA"/>
</dbReference>
<dbReference type="RefSeq" id="WP_034855584.1">
    <property type="nucleotide sequence ID" value="NZ_AJQT01000061.1"/>
</dbReference>
<organism evidence="3 4">
    <name type="scientific">Sinorhizobium sojae CCBAU 05684</name>
    <dbReference type="NCBI Taxonomy" id="716928"/>
    <lineage>
        <taxon>Bacteria</taxon>
        <taxon>Pseudomonadati</taxon>
        <taxon>Pseudomonadota</taxon>
        <taxon>Alphaproteobacteria</taxon>
        <taxon>Hyphomicrobiales</taxon>
        <taxon>Rhizobiaceae</taxon>
        <taxon>Sinorhizobium/Ensifer group</taxon>
        <taxon>Sinorhizobium</taxon>
    </lineage>
</organism>
<keyword evidence="2" id="KW-0732">Signal</keyword>
<dbReference type="AlphaFoldDB" id="A0A249PK45"/>
<evidence type="ECO:0000256" key="1">
    <source>
        <dbReference type="SAM" id="MobiDB-lite"/>
    </source>
</evidence>
<dbReference type="KEGG" id="esj:SJ05684_b47070"/>
<gene>
    <name evidence="3" type="ORF">SJ05684_b47070</name>
</gene>
<keyword evidence="3" id="KW-0614">Plasmid</keyword>
<accession>A0A249PK45</accession>
<evidence type="ECO:0000313" key="4">
    <source>
        <dbReference type="Proteomes" id="UP000217211"/>
    </source>
</evidence>
<sequence length="112" mass="11520">MTQLIRLLAVVLVALLAAGTVVHTQKATAMSAAVSTAVMTDADMDDCDECPPADEGRASSCIDFCLGSFAAIPATALVELPFTTPDSAVSSSDDLDGRAVPPDPFPPRSIIL</sequence>
<feature type="chain" id="PRO_5012309586" description="Secreted protein" evidence="2">
    <location>
        <begin position="24"/>
        <end position="112"/>
    </location>
</feature>